<dbReference type="InterPro" id="IPR009075">
    <property type="entry name" value="AcylCo_DH/oxidase_C"/>
</dbReference>
<keyword evidence="11" id="KW-1185">Reference proteome</keyword>
<evidence type="ECO:0000256" key="1">
    <source>
        <dbReference type="ARBA" id="ARBA00001974"/>
    </source>
</evidence>
<protein>
    <submittedName>
        <fullName evidence="10">Acyl-CoA dehydrogenase family protein</fullName>
    </submittedName>
</protein>
<evidence type="ECO:0000256" key="5">
    <source>
        <dbReference type="ARBA" id="ARBA00023002"/>
    </source>
</evidence>
<dbReference type="InterPro" id="IPR013786">
    <property type="entry name" value="AcylCoA_DH/ox_N"/>
</dbReference>
<dbReference type="Gene3D" id="1.10.540.10">
    <property type="entry name" value="Acyl-CoA dehydrogenase/oxidase, N-terminal domain"/>
    <property type="match status" value="1"/>
</dbReference>
<evidence type="ECO:0000256" key="3">
    <source>
        <dbReference type="ARBA" id="ARBA00022630"/>
    </source>
</evidence>
<evidence type="ECO:0000256" key="2">
    <source>
        <dbReference type="ARBA" id="ARBA00009347"/>
    </source>
</evidence>
<dbReference type="Proteomes" id="UP001595868">
    <property type="component" value="Unassembled WGS sequence"/>
</dbReference>
<dbReference type="Gene3D" id="1.20.140.10">
    <property type="entry name" value="Butyryl-CoA Dehydrogenase, subunit A, domain 3"/>
    <property type="match status" value="1"/>
</dbReference>
<accession>A0ABV8KQ52</accession>
<reference evidence="11" key="1">
    <citation type="journal article" date="2019" name="Int. J. Syst. Evol. Microbiol.">
        <title>The Global Catalogue of Microorganisms (GCM) 10K type strain sequencing project: providing services to taxonomists for standard genome sequencing and annotation.</title>
        <authorList>
            <consortium name="The Broad Institute Genomics Platform"/>
            <consortium name="The Broad Institute Genome Sequencing Center for Infectious Disease"/>
            <person name="Wu L."/>
            <person name="Ma J."/>
        </authorList>
    </citation>
    <scope>NUCLEOTIDE SEQUENCE [LARGE SCALE GENOMIC DNA]</scope>
    <source>
        <strain evidence="11">2902at01</strain>
    </source>
</reference>
<dbReference type="InterPro" id="IPR006091">
    <property type="entry name" value="Acyl-CoA_Oxase/DH_mid-dom"/>
</dbReference>
<dbReference type="EMBL" id="JBHSBN010000014">
    <property type="protein sequence ID" value="MFC4108234.1"/>
    <property type="molecule type" value="Genomic_DNA"/>
</dbReference>
<dbReference type="InterPro" id="IPR037069">
    <property type="entry name" value="AcylCoA_DH/ox_N_sf"/>
</dbReference>
<dbReference type="PANTHER" id="PTHR43292:SF3">
    <property type="entry name" value="ACYL-COA DEHYDROGENASE FADE29"/>
    <property type="match status" value="1"/>
</dbReference>
<dbReference type="RefSeq" id="WP_377548203.1">
    <property type="nucleotide sequence ID" value="NZ_JBHSBN010000014.1"/>
</dbReference>
<dbReference type="InterPro" id="IPR009100">
    <property type="entry name" value="AcylCoA_DH/oxidase_NM_dom_sf"/>
</dbReference>
<evidence type="ECO:0000259" key="9">
    <source>
        <dbReference type="Pfam" id="PF02771"/>
    </source>
</evidence>
<evidence type="ECO:0000256" key="4">
    <source>
        <dbReference type="ARBA" id="ARBA00022827"/>
    </source>
</evidence>
<gene>
    <name evidence="10" type="ORF">ACFOX0_20160</name>
</gene>
<dbReference type="Gene3D" id="2.40.110.10">
    <property type="entry name" value="Butyryl-CoA Dehydrogenase, subunit A, domain 2"/>
    <property type="match status" value="1"/>
</dbReference>
<feature type="domain" description="Acyl-CoA oxidase/dehydrogenase middle" evidence="8">
    <location>
        <begin position="119"/>
        <end position="212"/>
    </location>
</feature>
<feature type="domain" description="Acyl-CoA dehydrogenase/oxidase N-terminal" evidence="9">
    <location>
        <begin position="4"/>
        <end position="113"/>
    </location>
</feature>
<dbReference type="Pfam" id="PF02771">
    <property type="entry name" value="Acyl-CoA_dh_N"/>
    <property type="match status" value="1"/>
</dbReference>
<evidence type="ECO:0000313" key="10">
    <source>
        <dbReference type="EMBL" id="MFC4108234.1"/>
    </source>
</evidence>
<evidence type="ECO:0000259" key="7">
    <source>
        <dbReference type="Pfam" id="PF00441"/>
    </source>
</evidence>
<organism evidence="10 11">
    <name type="scientific">Micromonospora zhanjiangensis</name>
    <dbReference type="NCBI Taxonomy" id="1522057"/>
    <lineage>
        <taxon>Bacteria</taxon>
        <taxon>Bacillati</taxon>
        <taxon>Actinomycetota</taxon>
        <taxon>Actinomycetes</taxon>
        <taxon>Micromonosporales</taxon>
        <taxon>Micromonosporaceae</taxon>
        <taxon>Micromonospora</taxon>
    </lineage>
</organism>
<sequence length="370" mass="40774">MTGHAEFRRRARAWLAGNVPADGLPDPDTDHGFRAHREWERRLFDAGYSGLSWPVEYGGRGGDVLHEAIFAEEYERAAAPVRITRPAQRFLGPTLIHYGSAEQRRRWLPAMLRADDIWCQGFSEPDAGSDLAGLRTRARWDGTGFVVDGQKTWTTYGRFADRMFTLVRTGEPGGRHRGLSALVIDLRSPGVRVRPVRQLHGQTGFAEVFLDSVAVPAENLVGPRDEGWRVALTLLSFERGPDAGAPERTARRLAALAGDVLAADAAPGTVRELGDRYARLAALRAYVHRRVGSRLCGEPVGAQSSLVKLFSARLDADIVRLGVEVFGDERLAEGTPEFLDYWHSRAGSIYGGTAEIQRTVVADRILGLPR</sequence>
<dbReference type="InterPro" id="IPR036250">
    <property type="entry name" value="AcylCo_DH-like_C"/>
</dbReference>
<proteinExistence type="inferred from homology"/>
<dbReference type="SUPFAM" id="SSF47203">
    <property type="entry name" value="Acyl-CoA dehydrogenase C-terminal domain-like"/>
    <property type="match status" value="1"/>
</dbReference>
<dbReference type="SUPFAM" id="SSF56645">
    <property type="entry name" value="Acyl-CoA dehydrogenase NM domain-like"/>
    <property type="match status" value="1"/>
</dbReference>
<keyword evidence="3 6" id="KW-0285">Flavoprotein</keyword>
<evidence type="ECO:0000313" key="11">
    <source>
        <dbReference type="Proteomes" id="UP001595868"/>
    </source>
</evidence>
<dbReference type="Pfam" id="PF00441">
    <property type="entry name" value="Acyl-CoA_dh_1"/>
    <property type="match status" value="1"/>
</dbReference>
<keyword evidence="5 6" id="KW-0560">Oxidoreductase</keyword>
<comment type="similarity">
    <text evidence="2 6">Belongs to the acyl-CoA dehydrogenase family.</text>
</comment>
<name>A0ABV8KQ52_9ACTN</name>
<dbReference type="Pfam" id="PF02770">
    <property type="entry name" value="Acyl-CoA_dh_M"/>
    <property type="match status" value="1"/>
</dbReference>
<evidence type="ECO:0000259" key="8">
    <source>
        <dbReference type="Pfam" id="PF02770"/>
    </source>
</evidence>
<keyword evidence="4 6" id="KW-0274">FAD</keyword>
<dbReference type="InterPro" id="IPR052161">
    <property type="entry name" value="Mycobact_Acyl-CoA_DH"/>
</dbReference>
<dbReference type="InterPro" id="IPR046373">
    <property type="entry name" value="Acyl-CoA_Oxase/DH_mid-dom_sf"/>
</dbReference>
<evidence type="ECO:0000256" key="6">
    <source>
        <dbReference type="RuleBase" id="RU362125"/>
    </source>
</evidence>
<dbReference type="PANTHER" id="PTHR43292">
    <property type="entry name" value="ACYL-COA DEHYDROGENASE"/>
    <property type="match status" value="1"/>
</dbReference>
<comment type="cofactor">
    <cofactor evidence="1 6">
        <name>FAD</name>
        <dbReference type="ChEBI" id="CHEBI:57692"/>
    </cofactor>
</comment>
<comment type="caution">
    <text evidence="10">The sequence shown here is derived from an EMBL/GenBank/DDBJ whole genome shotgun (WGS) entry which is preliminary data.</text>
</comment>
<feature type="domain" description="Acyl-CoA dehydrogenase/oxidase C-terminal" evidence="7">
    <location>
        <begin position="225"/>
        <end position="366"/>
    </location>
</feature>